<dbReference type="GO" id="GO:0005886">
    <property type="term" value="C:plasma membrane"/>
    <property type="evidence" value="ECO:0007669"/>
    <property type="project" value="UniProtKB-SubCell"/>
</dbReference>
<feature type="transmembrane region" description="Helical" evidence="7">
    <location>
        <begin position="94"/>
        <end position="120"/>
    </location>
</feature>
<dbReference type="InterPro" id="IPR000515">
    <property type="entry name" value="MetI-like"/>
</dbReference>
<feature type="transmembrane region" description="Helical" evidence="7">
    <location>
        <begin position="181"/>
        <end position="206"/>
    </location>
</feature>
<protein>
    <submittedName>
        <fullName evidence="10">Putative sugar ABC transporter permease</fullName>
    </submittedName>
</protein>
<evidence type="ECO:0000256" key="8">
    <source>
        <dbReference type="SAM" id="MobiDB-lite"/>
    </source>
</evidence>
<feature type="region of interest" description="Disordered" evidence="8">
    <location>
        <begin position="1"/>
        <end position="20"/>
    </location>
</feature>
<dbReference type="EMBL" id="EU910858">
    <property type="protein sequence ID" value="ACF98184.1"/>
    <property type="molecule type" value="Genomic_DNA"/>
</dbReference>
<dbReference type="Gene3D" id="1.10.3720.10">
    <property type="entry name" value="MetI-like"/>
    <property type="match status" value="1"/>
</dbReference>
<evidence type="ECO:0000313" key="10">
    <source>
        <dbReference type="EMBL" id="ACF98184.1"/>
    </source>
</evidence>
<feature type="transmembrane region" description="Helical" evidence="7">
    <location>
        <begin position="32"/>
        <end position="54"/>
    </location>
</feature>
<evidence type="ECO:0000256" key="6">
    <source>
        <dbReference type="ARBA" id="ARBA00023136"/>
    </source>
</evidence>
<proteinExistence type="inferred from homology"/>
<evidence type="ECO:0000256" key="3">
    <source>
        <dbReference type="ARBA" id="ARBA00022475"/>
    </source>
</evidence>
<feature type="transmembrane region" description="Helical" evidence="7">
    <location>
        <begin position="132"/>
        <end position="152"/>
    </location>
</feature>
<comment type="similarity">
    <text evidence="7">Belongs to the binding-protein-dependent transport system permease family.</text>
</comment>
<reference evidence="10" key="1">
    <citation type="journal article" date="2009" name="Appl. Environ. Microbiol.">
        <title>Characterization of denitrification gene clusters of soil bacteria via a metagenomic approach.</title>
        <authorList>
            <person name="Demaneche S."/>
            <person name="Philippot L."/>
            <person name="David M.M."/>
            <person name="Navarro E."/>
            <person name="Vogel T.M."/>
            <person name="Simonet P."/>
        </authorList>
    </citation>
    <scope>NUCLEOTIDE SEQUENCE</scope>
</reference>
<sequence>MPLSQTRAAAGIHNAGVPARDRPRRKLNQTQVEALVGVAFISPWLIGFAVFWVWPLGYSFWLSFTDYNLVQPPRFVGLANYSKMLFDDDSFWTALWVTCKLVAIYVPLTVLLALGVALLLNVSGKGTNLFRAAFFLPSVTPVIAASMLWLWIFSPRYGLLNHQLRELGLPTLDWIGSPDTALASVMIVMLWLTIGGPRMLIFLAGLKDIPKELYEAASLDGAGRFKSFLHVTLPLMTPVIFLNVVVAIIYSFQTFVVAYSMTGGGPVHATNLYVLHLYGYAFQFFKMGYASALSWVLFVIILAFTALQFRLARRWVRFGHE</sequence>
<keyword evidence="2 7" id="KW-0813">Transport</keyword>
<evidence type="ECO:0000256" key="2">
    <source>
        <dbReference type="ARBA" id="ARBA00022448"/>
    </source>
</evidence>
<comment type="subcellular location">
    <subcellularLocation>
        <location evidence="1 7">Cell membrane</location>
        <topology evidence="1 7">Multi-pass membrane protein</topology>
    </subcellularLocation>
</comment>
<feature type="domain" description="ABC transmembrane type-1" evidence="9">
    <location>
        <begin position="95"/>
        <end position="308"/>
    </location>
</feature>
<dbReference type="Pfam" id="PF00528">
    <property type="entry name" value="BPD_transp_1"/>
    <property type="match status" value="1"/>
</dbReference>
<dbReference type="PROSITE" id="PS50928">
    <property type="entry name" value="ABC_TM1"/>
    <property type="match status" value="1"/>
</dbReference>
<evidence type="ECO:0000256" key="1">
    <source>
        <dbReference type="ARBA" id="ARBA00004651"/>
    </source>
</evidence>
<dbReference type="PANTHER" id="PTHR30193:SF1">
    <property type="entry name" value="ABC TRANSPORTER PERMEASE PROTEIN YESP-RELATED"/>
    <property type="match status" value="1"/>
</dbReference>
<feature type="transmembrane region" description="Helical" evidence="7">
    <location>
        <begin position="227"/>
        <end position="252"/>
    </location>
</feature>
<evidence type="ECO:0000256" key="5">
    <source>
        <dbReference type="ARBA" id="ARBA00022989"/>
    </source>
</evidence>
<keyword evidence="3" id="KW-1003">Cell membrane</keyword>
<keyword evidence="5 7" id="KW-1133">Transmembrane helix</keyword>
<evidence type="ECO:0000256" key="7">
    <source>
        <dbReference type="RuleBase" id="RU363032"/>
    </source>
</evidence>
<accession>B8R928</accession>
<evidence type="ECO:0000256" key="4">
    <source>
        <dbReference type="ARBA" id="ARBA00022692"/>
    </source>
</evidence>
<organism evidence="10">
    <name type="scientific">uncultured bacterium 1114</name>
    <dbReference type="NCBI Taxonomy" id="548901"/>
    <lineage>
        <taxon>Bacteria</taxon>
        <taxon>environmental samples</taxon>
    </lineage>
</organism>
<dbReference type="InterPro" id="IPR035906">
    <property type="entry name" value="MetI-like_sf"/>
</dbReference>
<feature type="transmembrane region" description="Helical" evidence="7">
    <location>
        <begin position="287"/>
        <end position="307"/>
    </location>
</feature>
<dbReference type="SUPFAM" id="SSF161098">
    <property type="entry name" value="MetI-like"/>
    <property type="match status" value="1"/>
</dbReference>
<dbReference type="PANTHER" id="PTHR30193">
    <property type="entry name" value="ABC TRANSPORTER PERMEASE PROTEIN"/>
    <property type="match status" value="1"/>
</dbReference>
<keyword evidence="4 7" id="KW-0812">Transmembrane</keyword>
<evidence type="ECO:0000259" key="9">
    <source>
        <dbReference type="PROSITE" id="PS50928"/>
    </source>
</evidence>
<dbReference type="CDD" id="cd06261">
    <property type="entry name" value="TM_PBP2"/>
    <property type="match status" value="1"/>
</dbReference>
<keyword evidence="6 7" id="KW-0472">Membrane</keyword>
<dbReference type="InterPro" id="IPR051393">
    <property type="entry name" value="ABC_transporter_permease"/>
</dbReference>
<dbReference type="AlphaFoldDB" id="B8R928"/>
<dbReference type="GO" id="GO:0055085">
    <property type="term" value="P:transmembrane transport"/>
    <property type="evidence" value="ECO:0007669"/>
    <property type="project" value="InterPro"/>
</dbReference>
<name>B8R928_9BACT</name>